<sequence>MHKVLRKIRMWMKCASYPRRKMIRFGVKFIKLRELGLNVRFGGKSELCNSYNMIIGSNVFIGDGCYFNANSLISIGDGTMIGPHVFCYAGTHNYGSSDLNAVPFDDRYIDAPVIIEENVWIAGNVSIAPGTHIGKGAVIGMGCTVAGEIPPYAVVVGDKAHVIKYRDAQRYEELAGKGRVYGDVFAGKGFTFVKKTDLR</sequence>
<name>A0A6L9SUA8_9BIFI</name>
<evidence type="ECO:0000256" key="1">
    <source>
        <dbReference type="ARBA" id="ARBA00007274"/>
    </source>
</evidence>
<dbReference type="InterPro" id="IPR051159">
    <property type="entry name" value="Hexapeptide_acetyltransf"/>
</dbReference>
<comment type="similarity">
    <text evidence="1">Belongs to the transferase hexapeptide repeat family.</text>
</comment>
<gene>
    <name evidence="3" type="ORF">GFD21_05020</name>
</gene>
<dbReference type="Pfam" id="PF00132">
    <property type="entry name" value="Hexapep"/>
    <property type="match status" value="1"/>
</dbReference>
<evidence type="ECO:0000256" key="2">
    <source>
        <dbReference type="ARBA" id="ARBA00022679"/>
    </source>
</evidence>
<evidence type="ECO:0008006" key="5">
    <source>
        <dbReference type="Google" id="ProtNLM"/>
    </source>
</evidence>
<evidence type="ECO:0000313" key="3">
    <source>
        <dbReference type="EMBL" id="NEG55142.1"/>
    </source>
</evidence>
<dbReference type="PANTHER" id="PTHR23416">
    <property type="entry name" value="SIALIC ACID SYNTHASE-RELATED"/>
    <property type="match status" value="1"/>
</dbReference>
<dbReference type="AlphaFoldDB" id="A0A6L9SUA8"/>
<proteinExistence type="inferred from homology"/>
<protein>
    <recommendedName>
        <fullName evidence="5">Acyltransferase</fullName>
    </recommendedName>
</protein>
<keyword evidence="2" id="KW-0808">Transferase</keyword>
<dbReference type="InterPro" id="IPR011004">
    <property type="entry name" value="Trimer_LpxA-like_sf"/>
</dbReference>
<accession>A0A6L9SUA8</accession>
<dbReference type="InterPro" id="IPR001451">
    <property type="entry name" value="Hexapep"/>
</dbReference>
<dbReference type="CDD" id="cd04647">
    <property type="entry name" value="LbH_MAT_like"/>
    <property type="match status" value="1"/>
</dbReference>
<dbReference type="EMBL" id="WHZV01000003">
    <property type="protein sequence ID" value="NEG55142.1"/>
    <property type="molecule type" value="Genomic_DNA"/>
</dbReference>
<dbReference type="PANTHER" id="PTHR23416:SF23">
    <property type="entry name" value="ACETYLTRANSFERASE C18B11.09C-RELATED"/>
    <property type="match status" value="1"/>
</dbReference>
<dbReference type="Gene3D" id="2.160.10.10">
    <property type="entry name" value="Hexapeptide repeat proteins"/>
    <property type="match status" value="1"/>
</dbReference>
<keyword evidence="4" id="KW-1185">Reference proteome</keyword>
<dbReference type="SUPFAM" id="SSF51161">
    <property type="entry name" value="Trimeric LpxA-like enzymes"/>
    <property type="match status" value="1"/>
</dbReference>
<dbReference type="GO" id="GO:0008374">
    <property type="term" value="F:O-acyltransferase activity"/>
    <property type="evidence" value="ECO:0007669"/>
    <property type="project" value="TreeGrafter"/>
</dbReference>
<dbReference type="Proteomes" id="UP000483293">
    <property type="component" value="Unassembled WGS sequence"/>
</dbReference>
<organism evidence="3 4">
    <name type="scientific">Bifidobacterium platyrrhinorum</name>
    <dbReference type="NCBI Taxonomy" id="2661628"/>
    <lineage>
        <taxon>Bacteria</taxon>
        <taxon>Bacillati</taxon>
        <taxon>Actinomycetota</taxon>
        <taxon>Actinomycetes</taxon>
        <taxon>Bifidobacteriales</taxon>
        <taxon>Bifidobacteriaceae</taxon>
        <taxon>Bifidobacterium</taxon>
    </lineage>
</organism>
<dbReference type="GO" id="GO:0005829">
    <property type="term" value="C:cytosol"/>
    <property type="evidence" value="ECO:0007669"/>
    <property type="project" value="TreeGrafter"/>
</dbReference>
<evidence type="ECO:0000313" key="4">
    <source>
        <dbReference type="Proteomes" id="UP000483293"/>
    </source>
</evidence>
<comment type="caution">
    <text evidence="3">The sequence shown here is derived from an EMBL/GenBank/DDBJ whole genome shotgun (WGS) entry which is preliminary data.</text>
</comment>
<reference evidence="3 4" key="1">
    <citation type="submission" date="2019-10" db="EMBL/GenBank/DDBJ databases">
        <title>Bifidobacterium from non-human primates.</title>
        <authorList>
            <person name="Modesto M."/>
        </authorList>
    </citation>
    <scope>NUCLEOTIDE SEQUENCE [LARGE SCALE GENOMIC DNA]</scope>
    <source>
        <strain evidence="3 4">SMA15</strain>
    </source>
</reference>